<protein>
    <submittedName>
        <fullName evidence="1">Uncharacterized protein</fullName>
    </submittedName>
</protein>
<proteinExistence type="predicted"/>
<organism evidence="1 2">
    <name type="scientific">Vitis vinifera</name>
    <name type="common">Grape</name>
    <dbReference type="NCBI Taxonomy" id="29760"/>
    <lineage>
        <taxon>Eukaryota</taxon>
        <taxon>Viridiplantae</taxon>
        <taxon>Streptophyta</taxon>
        <taxon>Embryophyta</taxon>
        <taxon>Tracheophyta</taxon>
        <taxon>Spermatophyta</taxon>
        <taxon>Magnoliopsida</taxon>
        <taxon>eudicotyledons</taxon>
        <taxon>Gunneridae</taxon>
        <taxon>Pentapetalae</taxon>
        <taxon>rosids</taxon>
        <taxon>Vitales</taxon>
        <taxon>Vitaceae</taxon>
        <taxon>Viteae</taxon>
        <taxon>Vitis</taxon>
    </lineage>
</organism>
<dbReference type="AlphaFoldDB" id="A0A438DJY4"/>
<accession>A0A438DJY4</accession>
<comment type="caution">
    <text evidence="1">The sequence shown here is derived from an EMBL/GenBank/DDBJ whole genome shotgun (WGS) entry which is preliminary data.</text>
</comment>
<gene>
    <name evidence="1" type="ORF">CK203_082524</name>
</gene>
<reference evidence="1 2" key="1">
    <citation type="journal article" date="2018" name="PLoS Genet.">
        <title>Population sequencing reveals clonal diversity and ancestral inbreeding in the grapevine cultivar Chardonnay.</title>
        <authorList>
            <person name="Roach M.J."/>
            <person name="Johnson D.L."/>
            <person name="Bohlmann J."/>
            <person name="van Vuuren H.J."/>
            <person name="Jones S.J."/>
            <person name="Pretorius I.S."/>
            <person name="Schmidt S.A."/>
            <person name="Borneman A.R."/>
        </authorList>
    </citation>
    <scope>NUCLEOTIDE SEQUENCE [LARGE SCALE GENOMIC DNA]</scope>
    <source>
        <strain evidence="2">cv. Chardonnay</strain>
        <tissue evidence="1">Leaf</tissue>
    </source>
</reference>
<evidence type="ECO:0000313" key="1">
    <source>
        <dbReference type="EMBL" id="RVW35792.1"/>
    </source>
</evidence>
<name>A0A438DJY4_VITVI</name>
<evidence type="ECO:0000313" key="2">
    <source>
        <dbReference type="Proteomes" id="UP000288805"/>
    </source>
</evidence>
<dbReference type="EMBL" id="QGNW01001593">
    <property type="protein sequence ID" value="RVW35792.1"/>
    <property type="molecule type" value="Genomic_DNA"/>
</dbReference>
<sequence length="140" mass="15609">MPCCKAGNPTWQKTSDRFVEVDRVQVGLDLGRIGTIGSGARSCIELQPVTRGIIHDTTVCKIFEDHCNFFCVLLSESNWNGDCKIGGSPAGVVYLSFPNQMATQSFVKASSRNRYFLSPYSLLLYLFAEKTSMQTLSYEF</sequence>
<dbReference type="Proteomes" id="UP000288805">
    <property type="component" value="Unassembled WGS sequence"/>
</dbReference>